<feature type="transmembrane region" description="Helical" evidence="1">
    <location>
        <begin position="399"/>
        <end position="416"/>
    </location>
</feature>
<sequence length="442" mass="49626">MSNDSSYQLQQVLGNIPLNDWHPAIMTETWRLLYTVTGQIGAMALVQILLAFLAGTLFSIYLHDLTRRWSVSVLGIGIVFLPYVITFLGVMWKDVQMMIALFIGVALTLLADRARKFRVPLLIAAFLFLLYGVLVRKNAAFAILPLVVLLFVVWRNNSRFKPWLTASKKRRLLGPVAAIAIFGIVTLLSSASFTAVAKPEPAGQLSQVFLDDVIFTMSADRIRNSEAPEELKSKLINAQKDCESKGIIWDAYWKCYGRGATGKPFEPIAMQTELRNLWIQEVVTNPVNYVAYRTQTFARFLFDTGSVYRPSQNIESVPAEYQVNAGKADSVLTDYVLKFGYKTFPWLFSAWFWFVASIATIAVGWRAKYLRVQIVALASSATLYLVGYFPIVPASDYRYSYWAAVATSMAITLIVADRFLASKRSFQAGEFAENHVSEIASK</sequence>
<evidence type="ECO:0008006" key="4">
    <source>
        <dbReference type="Google" id="ProtNLM"/>
    </source>
</evidence>
<reference evidence="2 3" key="1">
    <citation type="submission" date="2021-03" db="EMBL/GenBank/DDBJ databases">
        <title>Sequencing the genomes of 1000 actinobacteria strains.</title>
        <authorList>
            <person name="Klenk H.-P."/>
        </authorList>
    </citation>
    <scope>NUCLEOTIDE SEQUENCE [LARGE SCALE GENOMIC DNA]</scope>
    <source>
        <strain evidence="2 3">DSM 15797</strain>
    </source>
</reference>
<evidence type="ECO:0000313" key="3">
    <source>
        <dbReference type="Proteomes" id="UP001296993"/>
    </source>
</evidence>
<feature type="transmembrane region" description="Helical" evidence="1">
    <location>
        <begin position="95"/>
        <end position="110"/>
    </location>
</feature>
<feature type="transmembrane region" description="Helical" evidence="1">
    <location>
        <begin position="40"/>
        <end position="62"/>
    </location>
</feature>
<keyword evidence="1" id="KW-0812">Transmembrane</keyword>
<keyword evidence="3" id="KW-1185">Reference proteome</keyword>
<feature type="transmembrane region" description="Helical" evidence="1">
    <location>
        <begin position="139"/>
        <end position="155"/>
    </location>
</feature>
<keyword evidence="1" id="KW-1133">Transmembrane helix</keyword>
<dbReference type="Proteomes" id="UP001296993">
    <property type="component" value="Unassembled WGS sequence"/>
</dbReference>
<comment type="caution">
    <text evidence="2">The sequence shown here is derived from an EMBL/GenBank/DDBJ whole genome shotgun (WGS) entry which is preliminary data.</text>
</comment>
<evidence type="ECO:0000256" key="1">
    <source>
        <dbReference type="SAM" id="Phobius"/>
    </source>
</evidence>
<feature type="transmembrane region" description="Helical" evidence="1">
    <location>
        <begin position="117"/>
        <end position="133"/>
    </location>
</feature>
<evidence type="ECO:0000313" key="2">
    <source>
        <dbReference type="EMBL" id="MBP2385565.1"/>
    </source>
</evidence>
<organism evidence="2 3">
    <name type="scientific">Paeniglutamicibacter kerguelensis</name>
    <dbReference type="NCBI Taxonomy" id="254788"/>
    <lineage>
        <taxon>Bacteria</taxon>
        <taxon>Bacillati</taxon>
        <taxon>Actinomycetota</taxon>
        <taxon>Actinomycetes</taxon>
        <taxon>Micrococcales</taxon>
        <taxon>Micrococcaceae</taxon>
        <taxon>Paeniglutamicibacter</taxon>
    </lineage>
</organism>
<protein>
    <recommendedName>
        <fullName evidence="4">Glycosyltransferase RgtA/B/C/D-like domain-containing protein</fullName>
    </recommendedName>
</protein>
<feature type="transmembrane region" description="Helical" evidence="1">
    <location>
        <begin position="344"/>
        <end position="365"/>
    </location>
</feature>
<keyword evidence="1" id="KW-0472">Membrane</keyword>
<proteinExistence type="predicted"/>
<feature type="transmembrane region" description="Helical" evidence="1">
    <location>
        <begin position="176"/>
        <end position="197"/>
    </location>
</feature>
<gene>
    <name evidence="2" type="ORF">JOF47_001076</name>
</gene>
<dbReference type="EMBL" id="JAGIOF010000001">
    <property type="protein sequence ID" value="MBP2385565.1"/>
    <property type="molecule type" value="Genomic_DNA"/>
</dbReference>
<dbReference type="RefSeq" id="WP_209996415.1">
    <property type="nucleotide sequence ID" value="NZ_BAAAJY010000007.1"/>
</dbReference>
<accession>A0ABS4XAS2</accession>
<feature type="transmembrane region" description="Helical" evidence="1">
    <location>
        <begin position="372"/>
        <end position="393"/>
    </location>
</feature>
<name>A0ABS4XAS2_9MICC</name>
<feature type="transmembrane region" description="Helical" evidence="1">
    <location>
        <begin position="69"/>
        <end position="89"/>
    </location>
</feature>